<keyword evidence="9" id="KW-1185">Reference proteome</keyword>
<feature type="transmembrane region" description="Helical" evidence="6">
    <location>
        <begin position="55"/>
        <end position="76"/>
    </location>
</feature>
<feature type="transmembrane region" description="Helical" evidence="6">
    <location>
        <begin position="228"/>
        <end position="248"/>
    </location>
</feature>
<feature type="transmembrane region" description="Helical" evidence="6">
    <location>
        <begin position="103"/>
        <end position="123"/>
    </location>
</feature>
<dbReference type="PIRSF" id="PIRSF006648">
    <property type="entry name" value="DrrB"/>
    <property type="match status" value="1"/>
</dbReference>
<dbReference type="InterPro" id="IPR013525">
    <property type="entry name" value="ABC2_TM"/>
</dbReference>
<dbReference type="PANTHER" id="PTHR43229:SF2">
    <property type="entry name" value="NODULATION PROTEIN J"/>
    <property type="match status" value="1"/>
</dbReference>
<evidence type="ECO:0000256" key="2">
    <source>
        <dbReference type="ARBA" id="ARBA00022692"/>
    </source>
</evidence>
<evidence type="ECO:0000259" key="7">
    <source>
        <dbReference type="Pfam" id="PF01061"/>
    </source>
</evidence>
<evidence type="ECO:0000256" key="6">
    <source>
        <dbReference type="SAM" id="Phobius"/>
    </source>
</evidence>
<evidence type="ECO:0000256" key="1">
    <source>
        <dbReference type="ARBA" id="ARBA00004141"/>
    </source>
</evidence>
<name>A0ABQ2UPX6_9ACTN</name>
<evidence type="ECO:0000313" key="8">
    <source>
        <dbReference type="EMBL" id="GGU48145.1"/>
    </source>
</evidence>
<comment type="subcellular location">
    <subcellularLocation>
        <location evidence="1">Membrane</location>
        <topology evidence="1">Multi-pass membrane protein</topology>
    </subcellularLocation>
</comment>
<dbReference type="PANTHER" id="PTHR43229">
    <property type="entry name" value="NODULATION PROTEIN J"/>
    <property type="match status" value="1"/>
</dbReference>
<reference evidence="9" key="1">
    <citation type="journal article" date="2019" name="Int. J. Syst. Evol. Microbiol.">
        <title>The Global Catalogue of Microorganisms (GCM) 10K type strain sequencing project: providing services to taxonomists for standard genome sequencing and annotation.</title>
        <authorList>
            <consortium name="The Broad Institute Genomics Platform"/>
            <consortium name="The Broad Institute Genome Sequencing Center for Infectious Disease"/>
            <person name="Wu L."/>
            <person name="Ma J."/>
        </authorList>
    </citation>
    <scope>NUCLEOTIDE SEQUENCE [LARGE SCALE GENOMIC DNA]</scope>
    <source>
        <strain evidence="9">JCM 3399</strain>
    </source>
</reference>
<feature type="transmembrane region" description="Helical" evidence="6">
    <location>
        <begin position="135"/>
        <end position="160"/>
    </location>
</feature>
<evidence type="ECO:0000256" key="5">
    <source>
        <dbReference type="ARBA" id="ARBA00023251"/>
    </source>
</evidence>
<organism evidence="8 9">
    <name type="scientific">Streptomyces albospinus</name>
    <dbReference type="NCBI Taxonomy" id="285515"/>
    <lineage>
        <taxon>Bacteria</taxon>
        <taxon>Bacillati</taxon>
        <taxon>Actinomycetota</taxon>
        <taxon>Actinomycetes</taxon>
        <taxon>Kitasatosporales</taxon>
        <taxon>Streptomycetaceae</taxon>
        <taxon>Streptomyces</taxon>
    </lineage>
</organism>
<feature type="transmembrane region" description="Helical" evidence="6">
    <location>
        <begin position="25"/>
        <end position="43"/>
    </location>
</feature>
<accession>A0ABQ2UPX6</accession>
<evidence type="ECO:0000313" key="9">
    <source>
        <dbReference type="Proteomes" id="UP000654471"/>
    </source>
</evidence>
<dbReference type="EMBL" id="BMRP01000002">
    <property type="protein sequence ID" value="GGU48145.1"/>
    <property type="molecule type" value="Genomic_DNA"/>
</dbReference>
<gene>
    <name evidence="8" type="ORF">GCM10010211_10390</name>
</gene>
<dbReference type="RefSeq" id="WP_229851874.1">
    <property type="nucleotide sequence ID" value="NZ_BMRP01000002.1"/>
</dbReference>
<evidence type="ECO:0000256" key="4">
    <source>
        <dbReference type="ARBA" id="ARBA00023136"/>
    </source>
</evidence>
<keyword evidence="4 6" id="KW-0472">Membrane</keyword>
<keyword evidence="2 6" id="KW-0812">Transmembrane</keyword>
<feature type="domain" description="ABC-2 type transporter transmembrane" evidence="7">
    <location>
        <begin position="33"/>
        <end position="214"/>
    </location>
</feature>
<evidence type="ECO:0000256" key="3">
    <source>
        <dbReference type="ARBA" id="ARBA00022989"/>
    </source>
</evidence>
<keyword evidence="3 6" id="KW-1133">Transmembrane helix</keyword>
<dbReference type="Pfam" id="PF01061">
    <property type="entry name" value="ABC2_membrane"/>
    <property type="match status" value="1"/>
</dbReference>
<sequence>MNAFRLGLHRGAIELRQVLRTRKDLYAYLTTPVVFLGIGYWRAGGHKGEMTQLSLAGGIASTIVMFGLMTVPQFLFGDREDGTLLRLRGIPGAMTSYLTGKTLFVLVNLIASVVLLIVGGATLLGADLPSGPGQWLTLCWVVLLGIAAVVPMGAAIGAVLPAAREALALYMLPVMGLMFISGAFAPLRNLPSWVQDFASVFPLRWIAQGVRSALLPDAAKVLEPTGSWQLLSMMGVLAIWVVLGFLLAPQLLRRMTSRESGSRLSEREQKRVAKTAY</sequence>
<proteinExistence type="predicted"/>
<dbReference type="InterPro" id="IPR051784">
    <property type="entry name" value="Nod_factor_ABC_transporter"/>
</dbReference>
<dbReference type="Proteomes" id="UP000654471">
    <property type="component" value="Unassembled WGS sequence"/>
</dbReference>
<protein>
    <submittedName>
        <fullName evidence="8">Transport permease protein</fullName>
    </submittedName>
</protein>
<keyword evidence="5" id="KW-0046">Antibiotic resistance</keyword>
<dbReference type="InterPro" id="IPR000412">
    <property type="entry name" value="ABC_2_transport"/>
</dbReference>
<comment type="caution">
    <text evidence="8">The sequence shown here is derived from an EMBL/GenBank/DDBJ whole genome shotgun (WGS) entry which is preliminary data.</text>
</comment>
<feature type="transmembrane region" description="Helical" evidence="6">
    <location>
        <begin position="167"/>
        <end position="187"/>
    </location>
</feature>